<gene>
    <name evidence="6" type="ORF">DTL42_07175</name>
</gene>
<feature type="transmembrane region" description="Helical" evidence="2">
    <location>
        <begin position="76"/>
        <end position="93"/>
    </location>
</feature>
<evidence type="ECO:0000259" key="4">
    <source>
        <dbReference type="Pfam" id="PF13208"/>
    </source>
</evidence>
<evidence type="ECO:0000256" key="1">
    <source>
        <dbReference type="SAM" id="MobiDB-lite"/>
    </source>
</evidence>
<dbReference type="InterPro" id="IPR028932">
    <property type="entry name" value="TerB-C"/>
</dbReference>
<dbReference type="InterPro" id="IPR029024">
    <property type="entry name" value="TerB-like"/>
</dbReference>
<feature type="domain" description="TerB-C" evidence="5">
    <location>
        <begin position="746"/>
        <end position="889"/>
    </location>
</feature>
<dbReference type="Pfam" id="PF13208">
    <property type="entry name" value="TerB_N"/>
    <property type="match status" value="1"/>
</dbReference>
<organism evidence="6 7">
    <name type="scientific">Bremerella cremea</name>
    <dbReference type="NCBI Taxonomy" id="1031537"/>
    <lineage>
        <taxon>Bacteria</taxon>
        <taxon>Pseudomonadati</taxon>
        <taxon>Planctomycetota</taxon>
        <taxon>Planctomycetia</taxon>
        <taxon>Pirellulales</taxon>
        <taxon>Pirellulaceae</taxon>
        <taxon>Bremerella</taxon>
    </lineage>
</organism>
<feature type="domain" description="TerB N-terminal" evidence="4">
    <location>
        <begin position="217"/>
        <end position="405"/>
    </location>
</feature>
<accession>A0A368KX11</accession>
<feature type="region of interest" description="Disordered" evidence="1">
    <location>
        <begin position="784"/>
        <end position="812"/>
    </location>
</feature>
<keyword evidence="2" id="KW-1133">Transmembrane helix</keyword>
<evidence type="ECO:0000259" key="3">
    <source>
        <dbReference type="Pfam" id="PF05099"/>
    </source>
</evidence>
<dbReference type="Pfam" id="PF15615">
    <property type="entry name" value="TerB_C"/>
    <property type="match status" value="1"/>
</dbReference>
<keyword evidence="2" id="KW-0812">Transmembrane</keyword>
<protein>
    <recommendedName>
        <fullName evidence="8">TerB N-terminal domain-containing protein</fullName>
    </recommendedName>
</protein>
<feature type="region of interest" description="Disordered" evidence="1">
    <location>
        <begin position="125"/>
        <end position="207"/>
    </location>
</feature>
<evidence type="ECO:0000256" key="2">
    <source>
        <dbReference type="SAM" id="Phobius"/>
    </source>
</evidence>
<feature type="compositionally biased region" description="Polar residues" evidence="1">
    <location>
        <begin position="184"/>
        <end position="207"/>
    </location>
</feature>
<dbReference type="SUPFAM" id="SSF158682">
    <property type="entry name" value="TerB-like"/>
    <property type="match status" value="1"/>
</dbReference>
<dbReference type="Gene3D" id="1.10.3680.10">
    <property type="entry name" value="TerB-like"/>
    <property type="match status" value="1"/>
</dbReference>
<sequence>MSISPCPNCGTELEFEPRFVGKQIRCSYCNEIFTAPEPKLGEPDDNSTVIAVLAGVGALHVAAFLGLALWQGFGIALFWLIAALATEVSIWKWKSILRFIETIVHSIQKSNDELDELVVAVSDVKPQDQITSPPTNRTKSPRNRQTARSGRADDELVEVIPDNSRRSETPLPRPRSRPEKPQTLGRNSWLDSISKKGSQSRPNPNNLKSGCNFLGIGTEVNFGRGVIRDPLIYVSDIAKHGEFDASLVDTTLIVARAGSLVRGSLPYWPSYYDCTPAQRSVYLDWLATGKSDPSVELGFVFIYFYGLERRVLVDQADRIVVAKEVMRLLPIYGYSNSFRRYACGLLWLSLLLASKSEVISDALLNEAIRATPRWNDELVERYLTILFNAQKPLPADAAFHVCENDGRSASSVIVRRHREEFRSLFDTRYREKYGEGITLNASKREKRVAYQPASSSLMRGYGASDHVELPRMPDVLAISSQFRVLIEIWNESIDHLKAFSRAAKNAGGEVTSEAYEALPPELRQGDHPEMDAWMQAWEEHVDEEYRPLVPVGVLAKVKGIPERERLTKAQCLKILQTADTMGLALEPDTRMTGTNYRWDEKVILFFRENDTSDTAKYMAASALLRLGATIAEADGTVDDVELQFISSHLEGQFNLSEFDSKRLECLQYLLLHSQAGDNKIGKTLAKRLSREHRLVVGEYLVGIAAADEVITNDEVKALRKAYRLLELDTKDLDDLIAKHEASKATTATQPVSSDNELRLDHNEISRILSETRAVAGILEEAMSEVDEDEDQYPVPEPAPETRDESPAVEASVNSSEVIDIDARYRPFLIAALAKDEWQEGDLRQLASSHNLMLAGAIEAINEWSTDRFGDWIIEEGDPIQIRQDLLEEIN</sequence>
<proteinExistence type="predicted"/>
<evidence type="ECO:0000259" key="5">
    <source>
        <dbReference type="Pfam" id="PF15615"/>
    </source>
</evidence>
<dbReference type="Proteomes" id="UP000253562">
    <property type="component" value="Unassembled WGS sequence"/>
</dbReference>
<dbReference type="CDD" id="cd07176">
    <property type="entry name" value="terB"/>
    <property type="match status" value="1"/>
</dbReference>
<dbReference type="RefSeq" id="WP_114367949.1">
    <property type="nucleotide sequence ID" value="NZ_QPEX01000010.1"/>
</dbReference>
<keyword evidence="2" id="KW-0472">Membrane</keyword>
<dbReference type="AlphaFoldDB" id="A0A368KX11"/>
<name>A0A368KX11_9BACT</name>
<evidence type="ECO:0000313" key="7">
    <source>
        <dbReference type="Proteomes" id="UP000253562"/>
    </source>
</evidence>
<evidence type="ECO:0008006" key="8">
    <source>
        <dbReference type="Google" id="ProtNLM"/>
    </source>
</evidence>
<evidence type="ECO:0000313" key="6">
    <source>
        <dbReference type="EMBL" id="RCS54886.1"/>
    </source>
</evidence>
<feature type="domain" description="Co-chaperone DjlA N-terminal" evidence="3">
    <location>
        <begin position="622"/>
        <end position="733"/>
    </location>
</feature>
<feature type="compositionally biased region" description="Polar residues" evidence="1">
    <location>
        <begin position="128"/>
        <end position="148"/>
    </location>
</feature>
<reference evidence="6 7" key="1">
    <citation type="submission" date="2018-07" db="EMBL/GenBank/DDBJ databases">
        <title>Comparative genomes isolates from brazilian mangrove.</title>
        <authorList>
            <person name="De Araujo J.E."/>
            <person name="Taketani R.G."/>
            <person name="Silva M.C.P."/>
            <person name="Lourenco M.V."/>
            <person name="Oliveira V.M."/>
            <person name="Andreote F.D."/>
        </authorList>
    </citation>
    <scope>NUCLEOTIDE SEQUENCE [LARGE SCALE GENOMIC DNA]</scope>
    <source>
        <strain evidence="6 7">HEX PRIS-MGV</strain>
    </source>
</reference>
<dbReference type="InterPro" id="IPR025266">
    <property type="entry name" value="TerB_N"/>
</dbReference>
<dbReference type="EMBL" id="QPEX01000010">
    <property type="protein sequence ID" value="RCS54886.1"/>
    <property type="molecule type" value="Genomic_DNA"/>
</dbReference>
<comment type="caution">
    <text evidence="6">The sequence shown here is derived from an EMBL/GenBank/DDBJ whole genome shotgun (WGS) entry which is preliminary data.</text>
</comment>
<dbReference type="Pfam" id="PF05099">
    <property type="entry name" value="TerB"/>
    <property type="match status" value="1"/>
</dbReference>
<feature type="transmembrane region" description="Helical" evidence="2">
    <location>
        <begin position="49"/>
        <end position="69"/>
    </location>
</feature>
<dbReference type="InterPro" id="IPR007791">
    <property type="entry name" value="DjlA_N"/>
</dbReference>